<comment type="subcellular location">
    <subcellularLocation>
        <location evidence="1">Cytoplasm</location>
    </subcellularLocation>
</comment>
<keyword evidence="3" id="KW-0233">DNA recombination</keyword>
<organism evidence="5">
    <name type="scientific">marine sediment metagenome</name>
    <dbReference type="NCBI Taxonomy" id="412755"/>
    <lineage>
        <taxon>unclassified sequences</taxon>
        <taxon>metagenomes</taxon>
        <taxon>ecological metagenomes</taxon>
    </lineage>
</organism>
<accession>X1PES8</accession>
<dbReference type="InterPro" id="IPR013762">
    <property type="entry name" value="Integrase-like_cat_sf"/>
</dbReference>
<dbReference type="GO" id="GO:0006310">
    <property type="term" value="P:DNA recombination"/>
    <property type="evidence" value="ECO:0007669"/>
    <property type="project" value="UniProtKB-KW"/>
</dbReference>
<evidence type="ECO:0000259" key="4">
    <source>
        <dbReference type="PROSITE" id="PS51898"/>
    </source>
</evidence>
<reference evidence="5" key="1">
    <citation type="journal article" date="2014" name="Front. Microbiol.">
        <title>High frequency of phylogenetically diverse reductive dehalogenase-homologous genes in deep subseafloor sedimentary metagenomes.</title>
        <authorList>
            <person name="Kawai M."/>
            <person name="Futagami T."/>
            <person name="Toyoda A."/>
            <person name="Takaki Y."/>
            <person name="Nishi S."/>
            <person name="Hori S."/>
            <person name="Arai W."/>
            <person name="Tsubouchi T."/>
            <person name="Morono Y."/>
            <person name="Uchiyama I."/>
            <person name="Ito T."/>
            <person name="Fujiyama A."/>
            <person name="Inagaki F."/>
            <person name="Takami H."/>
        </authorList>
    </citation>
    <scope>NUCLEOTIDE SEQUENCE</scope>
    <source>
        <strain evidence="5">Expedition CK06-06</strain>
    </source>
</reference>
<dbReference type="GO" id="GO:0005737">
    <property type="term" value="C:cytoplasm"/>
    <property type="evidence" value="ECO:0007669"/>
    <property type="project" value="UniProtKB-SubCell"/>
</dbReference>
<dbReference type="GO" id="GO:0003677">
    <property type="term" value="F:DNA binding"/>
    <property type="evidence" value="ECO:0007669"/>
    <property type="project" value="InterPro"/>
</dbReference>
<protein>
    <recommendedName>
        <fullName evidence="4">Tyr recombinase domain-containing protein</fullName>
    </recommendedName>
</protein>
<evidence type="ECO:0000313" key="5">
    <source>
        <dbReference type="EMBL" id="GAI54353.1"/>
    </source>
</evidence>
<evidence type="ECO:0000256" key="3">
    <source>
        <dbReference type="ARBA" id="ARBA00023172"/>
    </source>
</evidence>
<dbReference type="PROSITE" id="PS51898">
    <property type="entry name" value="TYR_RECOMBINASE"/>
    <property type="match status" value="1"/>
</dbReference>
<dbReference type="Pfam" id="PF00589">
    <property type="entry name" value="Phage_integrase"/>
    <property type="match status" value="1"/>
</dbReference>
<dbReference type="InterPro" id="IPR011010">
    <property type="entry name" value="DNA_brk_join_enz"/>
</dbReference>
<name>X1PES8_9ZZZZ</name>
<dbReference type="InterPro" id="IPR050090">
    <property type="entry name" value="Tyrosine_recombinase_XerCD"/>
</dbReference>
<keyword evidence="2" id="KW-0229">DNA integration</keyword>
<sequence>TELSEIRLSDLDPRLKQLRVMGKGAKMRVVPVEGEARKALKRYLEIRPREGEELWKTAEGQKLTDHGIRMVIKRLKNCAQVKGGGGPHRFRHYFATRYLEAGGDLNSLRLLLGHATLYMVLKYAKYMEVQTALSKYEQFNPLDRLLRGDKHRGDGWGWRD</sequence>
<evidence type="ECO:0000256" key="2">
    <source>
        <dbReference type="ARBA" id="ARBA00022908"/>
    </source>
</evidence>
<feature type="non-terminal residue" evidence="5">
    <location>
        <position position="1"/>
    </location>
</feature>
<gene>
    <name evidence="5" type="ORF">S06H3_56676</name>
</gene>
<feature type="domain" description="Tyr recombinase" evidence="4">
    <location>
        <begin position="1"/>
        <end position="140"/>
    </location>
</feature>
<dbReference type="AlphaFoldDB" id="X1PES8"/>
<dbReference type="InterPro" id="IPR002104">
    <property type="entry name" value="Integrase_catalytic"/>
</dbReference>
<dbReference type="GO" id="GO:0015074">
    <property type="term" value="P:DNA integration"/>
    <property type="evidence" value="ECO:0007669"/>
    <property type="project" value="UniProtKB-KW"/>
</dbReference>
<dbReference type="SUPFAM" id="SSF56349">
    <property type="entry name" value="DNA breaking-rejoining enzymes"/>
    <property type="match status" value="1"/>
</dbReference>
<dbReference type="PANTHER" id="PTHR30349:SF77">
    <property type="entry name" value="TYROSINE RECOMBINASE XERC"/>
    <property type="match status" value="1"/>
</dbReference>
<dbReference type="PANTHER" id="PTHR30349">
    <property type="entry name" value="PHAGE INTEGRASE-RELATED"/>
    <property type="match status" value="1"/>
</dbReference>
<dbReference type="Gene3D" id="1.10.443.10">
    <property type="entry name" value="Intergrase catalytic core"/>
    <property type="match status" value="1"/>
</dbReference>
<comment type="caution">
    <text evidence="5">The sequence shown here is derived from an EMBL/GenBank/DDBJ whole genome shotgun (WGS) entry which is preliminary data.</text>
</comment>
<proteinExistence type="predicted"/>
<evidence type="ECO:0000256" key="1">
    <source>
        <dbReference type="ARBA" id="ARBA00004496"/>
    </source>
</evidence>
<dbReference type="EMBL" id="BARV01036478">
    <property type="protein sequence ID" value="GAI54353.1"/>
    <property type="molecule type" value="Genomic_DNA"/>
</dbReference>